<dbReference type="AlphaFoldDB" id="W2H204"/>
<sequence length="232" mass="27275">MYWAEKYLVIENKPNRDFDLNFSTFEKMLKTTNFKSLHLLKRFVLYFIHEFYVFAGSDITYYKRKPTENDNSVIKADDPKNFFKVQIQFIENKKPRSTKLSDLLNTIPFHKFANTVCKWEHDPNDMETFSLANPLLAKDLHEETTESELYPALVDYLKCILCFNDPGRYEWLMEYIGSICHYPDYKIIFNGEADWQVELLQAPHGSTGNGKYSDDSASHQCLWRAWIAATSS</sequence>
<protein>
    <submittedName>
        <fullName evidence="1">Uncharacterized protein</fullName>
    </submittedName>
</protein>
<evidence type="ECO:0000313" key="1">
    <source>
        <dbReference type="EMBL" id="ETK88526.1"/>
    </source>
</evidence>
<accession>W2H204</accession>
<gene>
    <name evidence="1" type="ORF">L915_07240</name>
</gene>
<dbReference type="VEuPathDB" id="FungiDB:PPTG_19314"/>
<reference evidence="1" key="1">
    <citation type="submission" date="2013-11" db="EMBL/GenBank/DDBJ databases">
        <title>The Genome Sequence of Phytophthora parasitica CJ02B3.</title>
        <authorList>
            <consortium name="The Broad Institute Genomics Platform"/>
            <person name="Russ C."/>
            <person name="Tyler B."/>
            <person name="Panabieres F."/>
            <person name="Shan W."/>
            <person name="Tripathy S."/>
            <person name="Grunwald N."/>
            <person name="Machado M."/>
            <person name="Johnson C.S."/>
            <person name="Arredondo F."/>
            <person name="Hong C."/>
            <person name="Coffey M."/>
            <person name="Young S.K."/>
            <person name="Zeng Q."/>
            <person name="Gargeya S."/>
            <person name="Fitzgerald M."/>
            <person name="Abouelleil A."/>
            <person name="Alvarado L."/>
            <person name="Chapman S.B."/>
            <person name="Gainer-Dewar J."/>
            <person name="Goldberg J."/>
            <person name="Griggs A."/>
            <person name="Gujja S."/>
            <person name="Hansen M."/>
            <person name="Howarth C."/>
            <person name="Imamovic A."/>
            <person name="Ireland A."/>
            <person name="Larimer J."/>
            <person name="McCowan C."/>
            <person name="Murphy C."/>
            <person name="Pearson M."/>
            <person name="Poon T.W."/>
            <person name="Priest M."/>
            <person name="Roberts A."/>
            <person name="Saif S."/>
            <person name="Shea T."/>
            <person name="Sykes S."/>
            <person name="Wortman J."/>
            <person name="Nusbaum C."/>
            <person name="Birren B."/>
        </authorList>
    </citation>
    <scope>NUCLEOTIDE SEQUENCE [LARGE SCALE GENOMIC DNA]</scope>
    <source>
        <strain evidence="1">CJ02B3</strain>
    </source>
</reference>
<name>W2H204_PHYNI</name>
<dbReference type="EMBL" id="KI685883">
    <property type="protein sequence ID" value="ETK88526.1"/>
    <property type="molecule type" value="Genomic_DNA"/>
</dbReference>
<proteinExistence type="predicted"/>
<organism evidence="1">
    <name type="scientific">Phytophthora nicotianae</name>
    <name type="common">Potato buckeye rot agent</name>
    <name type="synonym">Phytophthora parasitica</name>
    <dbReference type="NCBI Taxonomy" id="4792"/>
    <lineage>
        <taxon>Eukaryota</taxon>
        <taxon>Sar</taxon>
        <taxon>Stramenopiles</taxon>
        <taxon>Oomycota</taxon>
        <taxon>Peronosporomycetes</taxon>
        <taxon>Peronosporales</taxon>
        <taxon>Peronosporaceae</taxon>
        <taxon>Phytophthora</taxon>
    </lineage>
</organism>
<dbReference type="Proteomes" id="UP000053236">
    <property type="component" value="Unassembled WGS sequence"/>
</dbReference>